<gene>
    <name evidence="2" type="ORF">FYJ24_04985</name>
</gene>
<dbReference type="Pfam" id="PF13683">
    <property type="entry name" value="rve_3"/>
    <property type="match status" value="1"/>
</dbReference>
<evidence type="ECO:0000313" key="2">
    <source>
        <dbReference type="EMBL" id="MSS84130.1"/>
    </source>
</evidence>
<protein>
    <submittedName>
        <fullName evidence="2">Transposase</fullName>
    </submittedName>
</protein>
<dbReference type="EMBL" id="VULO01000005">
    <property type="protein sequence ID" value="MSS84130.1"/>
    <property type="molecule type" value="Genomic_DNA"/>
</dbReference>
<reference evidence="2 3" key="1">
    <citation type="submission" date="2019-08" db="EMBL/GenBank/DDBJ databases">
        <title>In-depth cultivation of the pig gut microbiome towards novel bacterial diversity and tailored functional studies.</title>
        <authorList>
            <person name="Wylensek D."/>
            <person name="Hitch T.C.A."/>
            <person name="Clavel T."/>
        </authorList>
    </citation>
    <scope>NUCLEOTIDE SEQUENCE [LARGE SCALE GENOMIC DNA]</scope>
    <source>
        <strain evidence="2 3">WB03_NA08</strain>
    </source>
</reference>
<evidence type="ECO:0000313" key="3">
    <source>
        <dbReference type="Proteomes" id="UP000470875"/>
    </source>
</evidence>
<organism evidence="2 3">
    <name type="scientific">Scrofimicrobium canadense</name>
    <dbReference type="NCBI Taxonomy" id="2652290"/>
    <lineage>
        <taxon>Bacteria</taxon>
        <taxon>Bacillati</taxon>
        <taxon>Actinomycetota</taxon>
        <taxon>Actinomycetes</taxon>
        <taxon>Actinomycetales</taxon>
        <taxon>Actinomycetaceae</taxon>
        <taxon>Scrofimicrobium</taxon>
    </lineage>
</organism>
<comment type="caution">
    <text evidence="2">The sequence shown here is derived from an EMBL/GenBank/DDBJ whole genome shotgun (WGS) entry which is preliminary data.</text>
</comment>
<dbReference type="SUPFAM" id="SSF53098">
    <property type="entry name" value="Ribonuclease H-like"/>
    <property type="match status" value="1"/>
</dbReference>
<evidence type="ECO:0000259" key="1">
    <source>
        <dbReference type="Pfam" id="PF13683"/>
    </source>
</evidence>
<dbReference type="AlphaFoldDB" id="A0A6N7VT56"/>
<sequence length="136" mass="15417">MSFTVKCHADNVLAELIRVFHRHSNILPASPKTSQIKCHLNVQQSQSTQKPAKSSLDKHRSINALAKTAVGLYKTECVKTDRPFRTTDEPEPATLSWMHWFNHDHLHSTIGYRTPIECETNYQHLQNSTQTAIAPG</sequence>
<dbReference type="InterPro" id="IPR012337">
    <property type="entry name" value="RNaseH-like_sf"/>
</dbReference>
<name>A0A6N7VT56_9ACTO</name>
<proteinExistence type="predicted"/>
<feature type="domain" description="Integrase catalytic" evidence="1">
    <location>
        <begin position="63"/>
        <end position="115"/>
    </location>
</feature>
<dbReference type="GO" id="GO:0015074">
    <property type="term" value="P:DNA integration"/>
    <property type="evidence" value="ECO:0007669"/>
    <property type="project" value="InterPro"/>
</dbReference>
<keyword evidence="3" id="KW-1185">Reference proteome</keyword>
<accession>A0A6N7VT56</accession>
<dbReference type="Proteomes" id="UP000470875">
    <property type="component" value="Unassembled WGS sequence"/>
</dbReference>
<dbReference type="InterPro" id="IPR001584">
    <property type="entry name" value="Integrase_cat-core"/>
</dbReference>